<feature type="signal peptide" evidence="1">
    <location>
        <begin position="1"/>
        <end position="21"/>
    </location>
</feature>
<proteinExistence type="predicted"/>
<comment type="caution">
    <text evidence="2">The sequence shown here is derived from an EMBL/GenBank/DDBJ whole genome shotgun (WGS) entry which is preliminary data.</text>
</comment>
<dbReference type="Proteomes" id="UP000535890">
    <property type="component" value="Unassembled WGS sequence"/>
</dbReference>
<organism evidence="2 3">
    <name type="scientific">Actinomycetospora corticicola</name>
    <dbReference type="NCBI Taxonomy" id="663602"/>
    <lineage>
        <taxon>Bacteria</taxon>
        <taxon>Bacillati</taxon>
        <taxon>Actinomycetota</taxon>
        <taxon>Actinomycetes</taxon>
        <taxon>Pseudonocardiales</taxon>
        <taxon>Pseudonocardiaceae</taxon>
        <taxon>Actinomycetospora</taxon>
    </lineage>
</organism>
<dbReference type="AlphaFoldDB" id="A0A7Y9J5Z1"/>
<keyword evidence="1" id="KW-0732">Signal</keyword>
<evidence type="ECO:0000313" key="3">
    <source>
        <dbReference type="Proteomes" id="UP000535890"/>
    </source>
</evidence>
<dbReference type="EMBL" id="JACCBN010000001">
    <property type="protein sequence ID" value="NYD36039.1"/>
    <property type="molecule type" value="Genomic_DNA"/>
</dbReference>
<accession>A0A7Y9J5Z1</accession>
<dbReference type="RefSeq" id="WP_218890213.1">
    <property type="nucleotide sequence ID" value="NZ_BAABHP010000007.1"/>
</dbReference>
<keyword evidence="3" id="KW-1185">Reference proteome</keyword>
<feature type="chain" id="PRO_5038678663" description="Secreted protein" evidence="1">
    <location>
        <begin position="22"/>
        <end position="144"/>
    </location>
</feature>
<protein>
    <recommendedName>
        <fullName evidence="4">Secreted protein</fullName>
    </recommendedName>
</protein>
<reference evidence="2 3" key="1">
    <citation type="submission" date="2020-07" db="EMBL/GenBank/DDBJ databases">
        <title>Sequencing the genomes of 1000 actinobacteria strains.</title>
        <authorList>
            <person name="Klenk H.-P."/>
        </authorList>
    </citation>
    <scope>NUCLEOTIDE SEQUENCE [LARGE SCALE GENOMIC DNA]</scope>
    <source>
        <strain evidence="2 3">DSM 45772</strain>
    </source>
</reference>
<name>A0A7Y9J5Z1_9PSEU</name>
<gene>
    <name evidence="2" type="ORF">BJ983_002141</name>
</gene>
<evidence type="ECO:0008006" key="4">
    <source>
        <dbReference type="Google" id="ProtNLM"/>
    </source>
</evidence>
<evidence type="ECO:0000256" key="1">
    <source>
        <dbReference type="SAM" id="SignalP"/>
    </source>
</evidence>
<evidence type="ECO:0000313" key="2">
    <source>
        <dbReference type="EMBL" id="NYD36039.1"/>
    </source>
</evidence>
<sequence length="144" mass="14657">MRLLAATCGAGVCLLTGCAPATGIRTDADVGTDTRPAMTLTVSAETDEPTTVWFDTRQRNPSGLQGEGVDATPVELSPQRPAVVLPVPYEHGNWLWARVAGPPGRPAATVVRCELRSAAGAVVDVDASDPLGPPPGEAACAGAA</sequence>
<dbReference type="PROSITE" id="PS51257">
    <property type="entry name" value="PROKAR_LIPOPROTEIN"/>
    <property type="match status" value="1"/>
</dbReference>